<dbReference type="OrthoDB" id="2989116at2"/>
<dbReference type="AlphaFoldDB" id="A0A1I7J133"/>
<evidence type="ECO:0000313" key="1">
    <source>
        <dbReference type="EMBL" id="SFU78824.1"/>
    </source>
</evidence>
<dbReference type="RefSeq" id="WP_041982136.1">
    <property type="nucleotide sequence ID" value="NZ_CAWRBG010000039.1"/>
</dbReference>
<name>A0A1I7J133_9GAMM</name>
<dbReference type="EMBL" id="FPBJ01000026">
    <property type="protein sequence ID" value="SFU78824.1"/>
    <property type="molecule type" value="Genomic_DNA"/>
</dbReference>
<dbReference type="Proteomes" id="UP000242496">
    <property type="component" value="Unassembled WGS sequence"/>
</dbReference>
<protein>
    <submittedName>
        <fullName evidence="1">Uncharacterized protein</fullName>
    </submittedName>
</protein>
<accession>A0A1I7J133</accession>
<sequence>MGLDIHFLADDKNDIQNDVNEKTEVGYFRKVNSLFDWIETKVQPIDNCTTILISKDVLMELALVLDNLTPDNCRELFPTREGFFFGSTEYDKYYWFDVETIKNWVKGILSSFDFENQNLYFWAWW</sequence>
<evidence type="ECO:0000313" key="2">
    <source>
        <dbReference type="Proteomes" id="UP000242496"/>
    </source>
</evidence>
<keyword evidence="2" id="KW-1185">Reference proteome</keyword>
<gene>
    <name evidence="1" type="ORF">SAMN05421784_1267</name>
</gene>
<dbReference type="STRING" id="351659.SAMN05421784_1267"/>
<reference evidence="2" key="1">
    <citation type="submission" date="2016-10" db="EMBL/GenBank/DDBJ databases">
        <authorList>
            <person name="Varghese N."/>
            <person name="Submissions S."/>
        </authorList>
    </citation>
    <scope>NUCLEOTIDE SEQUENCE [LARGE SCALE GENOMIC DNA]</scope>
    <source>
        <strain evidence="2">DSM 18168</strain>
    </source>
</reference>
<proteinExistence type="predicted"/>
<organism evidence="1 2">
    <name type="scientific">Xenorhabdus koppenhoeferi</name>
    <dbReference type="NCBI Taxonomy" id="351659"/>
    <lineage>
        <taxon>Bacteria</taxon>
        <taxon>Pseudomonadati</taxon>
        <taxon>Pseudomonadota</taxon>
        <taxon>Gammaproteobacteria</taxon>
        <taxon>Enterobacterales</taxon>
        <taxon>Morganellaceae</taxon>
        <taxon>Xenorhabdus</taxon>
    </lineage>
</organism>